<feature type="transmembrane region" description="Helical" evidence="6">
    <location>
        <begin position="7"/>
        <end position="29"/>
    </location>
</feature>
<dbReference type="GO" id="GO:0008239">
    <property type="term" value="F:dipeptidyl-peptidase activity"/>
    <property type="evidence" value="ECO:0007669"/>
    <property type="project" value="TreeGrafter"/>
</dbReference>
<dbReference type="InterPro" id="IPR002471">
    <property type="entry name" value="Pept_S9_AS"/>
</dbReference>
<dbReference type="SUPFAM" id="SSF82171">
    <property type="entry name" value="DPP6 N-terminal domain-like"/>
    <property type="match status" value="1"/>
</dbReference>
<dbReference type="InterPro" id="IPR002469">
    <property type="entry name" value="Peptidase_S9B_N"/>
</dbReference>
<dbReference type="GO" id="GO:0031258">
    <property type="term" value="C:lamellipodium membrane"/>
    <property type="evidence" value="ECO:0007669"/>
    <property type="project" value="UniProtKB-SubCell"/>
</dbReference>
<keyword evidence="4" id="KW-0378">Hydrolase</keyword>
<dbReference type="SUPFAM" id="SSF53474">
    <property type="entry name" value="alpha/beta-Hydrolases"/>
    <property type="match status" value="1"/>
</dbReference>
<proteinExistence type="predicted"/>
<comment type="subcellular location">
    <subcellularLocation>
        <location evidence="1">Cell projection</location>
        <location evidence="1">Invadopodium membrane</location>
        <topology evidence="1">Single-pass type II membrane protein</topology>
    </subcellularLocation>
    <subcellularLocation>
        <location evidence="2">Cell projection</location>
        <location evidence="2">Lamellipodium membrane</location>
        <topology evidence="2">Single-pass type II membrane protein</topology>
    </subcellularLocation>
</comment>
<dbReference type="Proteomes" id="UP000287033">
    <property type="component" value="Unassembled WGS sequence"/>
</dbReference>
<dbReference type="InterPro" id="IPR050278">
    <property type="entry name" value="Serine_Prot_S9B/DPPIV"/>
</dbReference>
<evidence type="ECO:0000256" key="5">
    <source>
        <dbReference type="ARBA" id="ARBA00023180"/>
    </source>
</evidence>
<dbReference type="AlphaFoldDB" id="A0A401RV74"/>
<dbReference type="OMA" id="MRTPQEN"/>
<dbReference type="InterPro" id="IPR029058">
    <property type="entry name" value="AB_hydrolase_fold"/>
</dbReference>
<protein>
    <submittedName>
        <fullName evidence="9">Uncharacterized protein</fullName>
    </submittedName>
</protein>
<keyword evidence="10" id="KW-1185">Reference proteome</keyword>
<feature type="domain" description="Peptidase S9 prolyl oligopeptidase catalytic" evidence="7">
    <location>
        <begin position="549"/>
        <end position="750"/>
    </location>
</feature>
<evidence type="ECO:0000259" key="7">
    <source>
        <dbReference type="Pfam" id="PF00326"/>
    </source>
</evidence>
<accession>A0A401RV74</accession>
<evidence type="ECO:0000259" key="8">
    <source>
        <dbReference type="Pfam" id="PF00930"/>
    </source>
</evidence>
<evidence type="ECO:0000313" key="9">
    <source>
        <dbReference type="EMBL" id="GCC22022.1"/>
    </source>
</evidence>
<reference evidence="9 10" key="1">
    <citation type="journal article" date="2018" name="Nat. Ecol. Evol.">
        <title>Shark genomes provide insights into elasmobranch evolution and the origin of vertebrates.</title>
        <authorList>
            <person name="Hara Y"/>
            <person name="Yamaguchi K"/>
            <person name="Onimaru K"/>
            <person name="Kadota M"/>
            <person name="Koyanagi M"/>
            <person name="Keeley SD"/>
            <person name="Tatsumi K"/>
            <person name="Tanaka K"/>
            <person name="Motone F"/>
            <person name="Kageyama Y"/>
            <person name="Nozu R"/>
            <person name="Adachi N"/>
            <person name="Nishimura O"/>
            <person name="Nakagawa R"/>
            <person name="Tanegashima C"/>
            <person name="Kiyatake I"/>
            <person name="Matsumoto R"/>
            <person name="Murakumo K"/>
            <person name="Nishida K"/>
            <person name="Terakita A"/>
            <person name="Kuratani S"/>
            <person name="Sato K"/>
            <person name="Hyodo S Kuraku.S."/>
        </authorList>
    </citation>
    <scope>NUCLEOTIDE SEQUENCE [LARGE SCALE GENOMIC DNA]</scope>
</reference>
<keyword evidence="5" id="KW-0325">Glycoprotein</keyword>
<organism evidence="9 10">
    <name type="scientific">Chiloscyllium punctatum</name>
    <name type="common">Brownbanded bambooshark</name>
    <name type="synonym">Hemiscyllium punctatum</name>
    <dbReference type="NCBI Taxonomy" id="137246"/>
    <lineage>
        <taxon>Eukaryota</taxon>
        <taxon>Metazoa</taxon>
        <taxon>Chordata</taxon>
        <taxon>Craniata</taxon>
        <taxon>Vertebrata</taxon>
        <taxon>Chondrichthyes</taxon>
        <taxon>Elasmobranchii</taxon>
        <taxon>Galeomorphii</taxon>
        <taxon>Galeoidea</taxon>
        <taxon>Orectolobiformes</taxon>
        <taxon>Hemiscylliidae</taxon>
        <taxon>Chiloscyllium</taxon>
    </lineage>
</organism>
<dbReference type="Gene3D" id="2.140.10.30">
    <property type="entry name" value="Dipeptidylpeptidase IV, N-terminal domain"/>
    <property type="match status" value="1"/>
</dbReference>
<dbReference type="Gene3D" id="3.40.50.1820">
    <property type="entry name" value="alpha/beta hydrolase"/>
    <property type="match status" value="1"/>
</dbReference>
<dbReference type="EMBL" id="BEZZ01000005">
    <property type="protein sequence ID" value="GCC22022.1"/>
    <property type="molecule type" value="Genomic_DNA"/>
</dbReference>
<dbReference type="InterPro" id="IPR001375">
    <property type="entry name" value="Peptidase_S9_cat"/>
</dbReference>
<comment type="caution">
    <text evidence="9">The sequence shown here is derived from an EMBL/GenBank/DDBJ whole genome shotgun (WGS) entry which is preliminary data.</text>
</comment>
<sequence length="753" mass="86487">MKTVLKAVLGVIATAVVIIVIVVPIAVLVGNKNQEDRQQTFRLEDYLSGNYSYKSYSLRWISENEYLHKTREGNVVIINVETGKTSDMISNTTFDAVQAGYYSVSPDRNYALLESNYSKLWRHSFTASYSIYDLKSRQFVANTSLPQQIQYITWAPVGHTLVYVWNYNIYLKTDPTSSPVSITTNGKKNKIYNGIPDWIYEEEMLSSNNALWWSPNGIFFAYGEFNDTHVPLIEYSFYGDGQYPETIHIPYPKAGAIASTVRLFVVNVEKKELHELPAPQEFRSSDYYLSAVKWVTDNRIAVQWIERRQNHSILSICDLDKSTWNCGKDLQFAEQSTTGWIGVFHSSEPFFEADNSTFYKVFSDTHGYKHIHKVAGKPPKATPITNGNWEVISIVALIDNILYYISNEYQNYPGRRNLYKITIGTSPLKPQCVTCELLGPHCQYYSPYFNRNGQYYMLSCYGPGFPVFTLINATNDKVIEILEDNKQLEKNLQNMQMPTKVVKSLELDGTNYWYQMILPPNFDESKKYPLLIDVYGGPGSQKVDDRFSIEWATYLASTEEIIVASFDGRGSAYQGDKIMHAIYRRLGTYEVEDQITAAREFIKMGYIDEKRIAIWGWSYGGYVTSMVLGTGSKVFKCGIAVAPVSNWTYYDSMYTERYMGYPTENDNLQFYKNSTVMERAENFKLVDYLLIHGTADDNVHFQQAAQISKALVNKEVDFQAMWYTDKDHGLSGLAYSHLYVHMSNFLRQCFFDN</sequence>
<dbReference type="OrthoDB" id="16520at2759"/>
<keyword evidence="6" id="KW-1133">Transmembrane helix</keyword>
<dbReference type="Pfam" id="PF00930">
    <property type="entry name" value="DPPIV_N"/>
    <property type="match status" value="1"/>
</dbReference>
<dbReference type="PROSITE" id="PS00708">
    <property type="entry name" value="PRO_ENDOPEP_SER"/>
    <property type="match status" value="1"/>
</dbReference>
<dbReference type="PANTHER" id="PTHR11731:SF202">
    <property type="entry name" value="DIPEPTIDYL PEPTIDASE FAMILY MEMBER 2"/>
    <property type="match status" value="1"/>
</dbReference>
<dbReference type="GO" id="GO:0004252">
    <property type="term" value="F:serine-type endopeptidase activity"/>
    <property type="evidence" value="ECO:0007669"/>
    <property type="project" value="InterPro"/>
</dbReference>
<keyword evidence="6" id="KW-0472">Membrane</keyword>
<dbReference type="FunFam" id="3.40.50.1820:FF:000003">
    <property type="entry name" value="Dipeptidyl peptidase 4"/>
    <property type="match status" value="1"/>
</dbReference>
<dbReference type="PANTHER" id="PTHR11731">
    <property type="entry name" value="PROTEASE FAMILY S9B,C DIPEPTIDYL-PEPTIDASE IV-RELATED"/>
    <property type="match status" value="1"/>
</dbReference>
<evidence type="ECO:0000256" key="4">
    <source>
        <dbReference type="ARBA" id="ARBA00022801"/>
    </source>
</evidence>
<gene>
    <name evidence="9" type="ORF">chiPu_0000406</name>
</gene>
<evidence type="ECO:0000313" key="10">
    <source>
        <dbReference type="Proteomes" id="UP000287033"/>
    </source>
</evidence>
<keyword evidence="3" id="KW-0645">Protease</keyword>
<evidence type="ECO:0000256" key="6">
    <source>
        <dbReference type="SAM" id="Phobius"/>
    </source>
</evidence>
<dbReference type="STRING" id="137246.A0A401RV74"/>
<dbReference type="Pfam" id="PF00326">
    <property type="entry name" value="Peptidase_S9"/>
    <property type="match status" value="1"/>
</dbReference>
<dbReference type="GO" id="GO:0006508">
    <property type="term" value="P:proteolysis"/>
    <property type="evidence" value="ECO:0007669"/>
    <property type="project" value="UniProtKB-KW"/>
</dbReference>
<evidence type="ECO:0000256" key="1">
    <source>
        <dbReference type="ARBA" id="ARBA00004341"/>
    </source>
</evidence>
<evidence type="ECO:0000256" key="3">
    <source>
        <dbReference type="ARBA" id="ARBA00022670"/>
    </source>
</evidence>
<evidence type="ECO:0000256" key="2">
    <source>
        <dbReference type="ARBA" id="ARBA00004485"/>
    </source>
</evidence>
<feature type="domain" description="Dipeptidylpeptidase IV N-terminal" evidence="8">
    <location>
        <begin position="105"/>
        <end position="466"/>
    </location>
</feature>
<name>A0A401RV74_CHIPU</name>
<keyword evidence="6" id="KW-0812">Transmembrane</keyword>